<proteinExistence type="predicted"/>
<protein>
    <submittedName>
        <fullName evidence="1">Gp17 family protein</fullName>
    </submittedName>
</protein>
<reference evidence="1 2" key="1">
    <citation type="submission" date="2011-03" db="EMBL/GenBank/DDBJ databases">
        <authorList>
            <person name="Muzny D."/>
            <person name="Qin X."/>
            <person name="Deng J."/>
            <person name="Jiang H."/>
            <person name="Liu Y."/>
            <person name="Qu J."/>
            <person name="Song X.-Z."/>
            <person name="Zhang L."/>
            <person name="Thornton R."/>
            <person name="Coyle M."/>
            <person name="Francisco L."/>
            <person name="Jackson L."/>
            <person name="Javaid M."/>
            <person name="Korchina V."/>
            <person name="Kovar C."/>
            <person name="Mata R."/>
            <person name="Mathew T."/>
            <person name="Ngo R."/>
            <person name="Nguyen L."/>
            <person name="Nguyen N."/>
            <person name="Okwuonu G."/>
            <person name="Ongeri F."/>
            <person name="Pham C."/>
            <person name="Simmons D."/>
            <person name="Wilczek-Boney K."/>
            <person name="Hale W."/>
            <person name="Jakkamsetti A."/>
            <person name="Pham P."/>
            <person name="Ruth R."/>
            <person name="San Lucas F."/>
            <person name="Warren J."/>
            <person name="Zhang J."/>
            <person name="Zhao Z."/>
            <person name="Zhou C."/>
            <person name="Zhu D."/>
            <person name="Lee S."/>
            <person name="Bess C."/>
            <person name="Blankenburg K."/>
            <person name="Forbes L."/>
            <person name="Fu Q."/>
            <person name="Gubbala S."/>
            <person name="Hirani K."/>
            <person name="Jayaseelan J.C."/>
            <person name="Lara F."/>
            <person name="Munidasa M."/>
            <person name="Palculict T."/>
            <person name="Patil S."/>
            <person name="Pu L.-L."/>
            <person name="Saada N."/>
            <person name="Tang L."/>
            <person name="Weissenberger G."/>
            <person name="Zhu Y."/>
            <person name="Hemphill L."/>
            <person name="Shang Y."/>
            <person name="Youmans B."/>
            <person name="Ayvaz T."/>
            <person name="Ross M."/>
            <person name="Santibanez J."/>
            <person name="Aqrawi P."/>
            <person name="Gross S."/>
            <person name="Joshi V."/>
            <person name="Fowler G."/>
            <person name="Nazareth L."/>
            <person name="Reid J."/>
            <person name="Worley K."/>
            <person name="Petrosino J."/>
            <person name="Highlander S."/>
            <person name="Gibbs R."/>
        </authorList>
    </citation>
    <scope>NUCLEOTIDE SEQUENCE [LARGE SCALE GENOMIC DNA]</scope>
    <source>
        <strain evidence="1 2">SK1087</strain>
    </source>
</reference>
<dbReference type="PATRIC" id="fig|888824.3.peg.943"/>
<organism evidence="1 2">
    <name type="scientific">Streptococcus sanguinis SK1087</name>
    <dbReference type="NCBI Taxonomy" id="888824"/>
    <lineage>
        <taxon>Bacteria</taxon>
        <taxon>Bacillati</taxon>
        <taxon>Bacillota</taxon>
        <taxon>Bacilli</taxon>
        <taxon>Lactobacillales</taxon>
        <taxon>Streptococcaceae</taxon>
        <taxon>Streptococcus</taxon>
    </lineage>
</organism>
<evidence type="ECO:0000313" key="2">
    <source>
        <dbReference type="Proteomes" id="UP000003378"/>
    </source>
</evidence>
<gene>
    <name evidence="1" type="ORF">HMPREF9397_0964</name>
</gene>
<dbReference type="EMBL" id="AFDP01000012">
    <property type="protein sequence ID" value="EGG40065.1"/>
    <property type="molecule type" value="Genomic_DNA"/>
</dbReference>
<dbReference type="Proteomes" id="UP000003378">
    <property type="component" value="Unassembled WGS sequence"/>
</dbReference>
<accession>F3SIJ2</accession>
<name>F3SIJ2_STRSA</name>
<sequence length="112" mass="13574">MFKTVKHFYKIIYYFFNFLIKKGESKMRYRYEKTVLGWNYHVVNEKDNRTMFHPNAKELKNLKRFCAANKDILEEKMESESNYGLAFFACGYDGQGQQDFIEYWDKRGVSVF</sequence>
<dbReference type="HOGENOM" id="CLU_171886_0_0_9"/>
<comment type="caution">
    <text evidence="1">The sequence shown here is derived from an EMBL/GenBank/DDBJ whole genome shotgun (WGS) entry which is preliminary data.</text>
</comment>
<evidence type="ECO:0000313" key="1">
    <source>
        <dbReference type="EMBL" id="EGG40065.1"/>
    </source>
</evidence>
<dbReference type="AlphaFoldDB" id="F3SIJ2"/>